<comment type="caution">
    <text evidence="2">The sequence shown here is derived from an EMBL/GenBank/DDBJ whole genome shotgun (WGS) entry which is preliminary data.</text>
</comment>
<sequence length="406" mass="44804">MTGDNPLAGLMTLGGDRVGVVHALAEASAAIARLDQALTSHPLRQAVLHRSRLEAVRRQAAVDGQLIDPWHLAATLEGLRLRMDPYLRIIDRGQIIDAARAALELHQWIVEPDFDQEGEVQRAEAILADQPATLPPLLAAAQGFRVWIDSGGMRAPLRSAVIRYWRKRNLLRMPMPLTGAAALRAEQSWEPGDWTPAFLKALATEAADGLDLLYTLERAWFEARHGIAGRRKHSRAGMAIDVLAAVPVLSATSLAGILGIAVKNALRILDELVAAEIAIEVTHRSKRRLFGLKGLAPLRDVIRPPYRPDPERGRGRPRLETEDDLSEPVPLLPLPPLTPIERRSFDYTALEEAMAHLDAVVRRTRHVLTRRGPDLLSASETRPIESQADILGEEDDTIMTQQAISR</sequence>
<organism evidence="2 3">
    <name type="scientific">Acidisoma cellulosilyticum</name>
    <dbReference type="NCBI Taxonomy" id="2802395"/>
    <lineage>
        <taxon>Bacteria</taxon>
        <taxon>Pseudomonadati</taxon>
        <taxon>Pseudomonadota</taxon>
        <taxon>Alphaproteobacteria</taxon>
        <taxon>Acetobacterales</taxon>
        <taxon>Acidocellaceae</taxon>
        <taxon>Acidisoma</taxon>
    </lineage>
</organism>
<reference evidence="2 3" key="1">
    <citation type="journal article" date="2021" name="Microorganisms">
        <title>Acidisoma silvae sp. nov. and Acidisomacellulosilytica sp. nov., Two Acidophilic Bacteria Isolated from Decaying Wood, Hydrolyzing Cellulose and Producing Poly-3-hydroxybutyrate.</title>
        <authorList>
            <person name="Mieszkin S."/>
            <person name="Pouder E."/>
            <person name="Uroz S."/>
            <person name="Simon-Colin C."/>
            <person name="Alain K."/>
        </authorList>
    </citation>
    <scope>NUCLEOTIDE SEQUENCE [LARGE SCALE GENOMIC DNA]</scope>
    <source>
        <strain evidence="2 3">HW T5.17</strain>
    </source>
</reference>
<dbReference type="EMBL" id="JAESVA010000010">
    <property type="protein sequence ID" value="MCB8882957.1"/>
    <property type="molecule type" value="Genomic_DNA"/>
</dbReference>
<evidence type="ECO:0000256" key="1">
    <source>
        <dbReference type="SAM" id="MobiDB-lite"/>
    </source>
</evidence>
<evidence type="ECO:0000313" key="2">
    <source>
        <dbReference type="EMBL" id="MCB8882957.1"/>
    </source>
</evidence>
<protein>
    <submittedName>
        <fullName evidence="2">Uncharacterized protein</fullName>
    </submittedName>
</protein>
<name>A0A963Z6V5_9PROT</name>
<dbReference type="Proteomes" id="UP000721844">
    <property type="component" value="Unassembled WGS sequence"/>
</dbReference>
<dbReference type="AlphaFoldDB" id="A0A963Z6V5"/>
<accession>A0A963Z6V5</accession>
<proteinExistence type="predicted"/>
<feature type="compositionally biased region" description="Basic and acidic residues" evidence="1">
    <location>
        <begin position="303"/>
        <end position="320"/>
    </location>
</feature>
<evidence type="ECO:0000313" key="3">
    <source>
        <dbReference type="Proteomes" id="UP000721844"/>
    </source>
</evidence>
<gene>
    <name evidence="2" type="ORF">ACELLULO517_22105</name>
</gene>
<keyword evidence="3" id="KW-1185">Reference proteome</keyword>
<dbReference type="RefSeq" id="WP_227309615.1">
    <property type="nucleotide sequence ID" value="NZ_JAESVA010000010.1"/>
</dbReference>
<feature type="region of interest" description="Disordered" evidence="1">
    <location>
        <begin position="303"/>
        <end position="333"/>
    </location>
</feature>